<keyword evidence="2 7" id="KW-0349">Heme</keyword>
<keyword evidence="5 6" id="KW-0408">Iron</keyword>
<dbReference type="GO" id="GO:0042597">
    <property type="term" value="C:periplasmic space"/>
    <property type="evidence" value="ECO:0007669"/>
    <property type="project" value="InterPro"/>
</dbReference>
<dbReference type="GO" id="GO:0009055">
    <property type="term" value="F:electron transfer activity"/>
    <property type="evidence" value="ECO:0007669"/>
    <property type="project" value="InterPro"/>
</dbReference>
<feature type="binding site" description="covalent" evidence="7">
    <location>
        <position position="142"/>
    </location>
    <ligand>
        <name>heme c</name>
        <dbReference type="ChEBI" id="CHEBI:61717"/>
    </ligand>
</feature>
<feature type="chain" id="PRO_5020689344" evidence="8">
    <location>
        <begin position="22"/>
        <end position="152"/>
    </location>
</feature>
<evidence type="ECO:0000256" key="2">
    <source>
        <dbReference type="ARBA" id="ARBA00022617"/>
    </source>
</evidence>
<accession>A0A4U1BN36</accession>
<keyword evidence="1" id="KW-0813">Transport</keyword>
<feature type="binding site" description="covalent" evidence="7">
    <location>
        <position position="145"/>
    </location>
    <ligand>
        <name>heme c</name>
        <dbReference type="ChEBI" id="CHEBI:61717"/>
    </ligand>
</feature>
<dbReference type="InterPro" id="IPR002321">
    <property type="entry name" value="Cyt_c_II"/>
</dbReference>
<evidence type="ECO:0000313" key="10">
    <source>
        <dbReference type="Proteomes" id="UP000305675"/>
    </source>
</evidence>
<dbReference type="Proteomes" id="UP000305675">
    <property type="component" value="Unassembled WGS sequence"/>
</dbReference>
<dbReference type="InterPro" id="IPR010980">
    <property type="entry name" value="Cyt_c/b562"/>
</dbReference>
<keyword evidence="10" id="KW-1185">Reference proteome</keyword>
<feature type="binding site" description="axial binding residue" evidence="6">
    <location>
        <position position="146"/>
    </location>
    <ligand>
        <name>heme c</name>
        <dbReference type="ChEBI" id="CHEBI:61717"/>
    </ligand>
    <ligandPart>
        <name>Fe</name>
        <dbReference type="ChEBI" id="CHEBI:18248"/>
    </ligandPart>
</feature>
<name>A0A4U1BN36_9GAMM</name>
<dbReference type="GO" id="GO:0022900">
    <property type="term" value="P:electron transport chain"/>
    <property type="evidence" value="ECO:0007669"/>
    <property type="project" value="InterPro"/>
</dbReference>
<evidence type="ECO:0000313" key="9">
    <source>
        <dbReference type="EMBL" id="TKB55327.1"/>
    </source>
</evidence>
<dbReference type="GO" id="GO:0005506">
    <property type="term" value="F:iron ion binding"/>
    <property type="evidence" value="ECO:0007669"/>
    <property type="project" value="InterPro"/>
</dbReference>
<dbReference type="PRINTS" id="PR00608">
    <property type="entry name" value="CYTCHROMECII"/>
</dbReference>
<sequence>MKAVSLTFAAVMLAVSGSAVAKGAFEDASDAIEYRQHAFSLIKENFGEIYAMVKGKKPMDAEQFQRRAEHLALLSNIPFDAFKVKGSDQGDTEALPSVWSDNAKFMEIASEFQMATQQLVSASQSGDDKAIKQAFGATGKTCKGCHDNFKRD</sequence>
<protein>
    <submittedName>
        <fullName evidence="9">Cytochrome c</fullName>
    </submittedName>
</protein>
<dbReference type="InterPro" id="IPR012127">
    <property type="entry name" value="Cyt_c_prime"/>
</dbReference>
<proteinExistence type="predicted"/>
<evidence type="ECO:0000256" key="3">
    <source>
        <dbReference type="ARBA" id="ARBA00022723"/>
    </source>
</evidence>
<dbReference type="SUPFAM" id="SSF47175">
    <property type="entry name" value="Cytochromes"/>
    <property type="match status" value="1"/>
</dbReference>
<keyword evidence="4" id="KW-0249">Electron transport</keyword>
<feature type="signal peptide" evidence="8">
    <location>
        <begin position="1"/>
        <end position="21"/>
    </location>
</feature>
<dbReference type="PIRSF" id="PIRSF000027">
    <property type="entry name" value="Cytc_c_prime"/>
    <property type="match status" value="1"/>
</dbReference>
<gene>
    <name evidence="9" type="ORF">FCL42_09015</name>
</gene>
<evidence type="ECO:0000256" key="1">
    <source>
        <dbReference type="ARBA" id="ARBA00022448"/>
    </source>
</evidence>
<evidence type="ECO:0000256" key="6">
    <source>
        <dbReference type="PIRSR" id="PIRSR000027-1"/>
    </source>
</evidence>
<evidence type="ECO:0000256" key="7">
    <source>
        <dbReference type="PIRSR" id="PIRSR000027-2"/>
    </source>
</evidence>
<dbReference type="GO" id="GO:0020037">
    <property type="term" value="F:heme binding"/>
    <property type="evidence" value="ECO:0007669"/>
    <property type="project" value="InterPro"/>
</dbReference>
<dbReference type="Pfam" id="PF01322">
    <property type="entry name" value="Cytochrom_C_2"/>
    <property type="match status" value="1"/>
</dbReference>
<dbReference type="InterPro" id="IPR015984">
    <property type="entry name" value="Cyt_c_prime_subgr"/>
</dbReference>
<comment type="PTM">
    <text evidence="7">Binds 1 heme group per subunit.</text>
</comment>
<organism evidence="9 10">
    <name type="scientific">Ferrimonas aestuarii</name>
    <dbReference type="NCBI Taxonomy" id="2569539"/>
    <lineage>
        <taxon>Bacteria</taxon>
        <taxon>Pseudomonadati</taxon>
        <taxon>Pseudomonadota</taxon>
        <taxon>Gammaproteobacteria</taxon>
        <taxon>Alteromonadales</taxon>
        <taxon>Ferrimonadaceae</taxon>
        <taxon>Ferrimonas</taxon>
    </lineage>
</organism>
<keyword evidence="3 6" id="KW-0479">Metal-binding</keyword>
<evidence type="ECO:0000256" key="8">
    <source>
        <dbReference type="SAM" id="SignalP"/>
    </source>
</evidence>
<evidence type="ECO:0000256" key="5">
    <source>
        <dbReference type="ARBA" id="ARBA00023004"/>
    </source>
</evidence>
<comment type="caution">
    <text evidence="9">The sequence shown here is derived from an EMBL/GenBank/DDBJ whole genome shotgun (WGS) entry which is preliminary data.</text>
</comment>
<keyword evidence="8" id="KW-0732">Signal</keyword>
<dbReference type="AlphaFoldDB" id="A0A4U1BN36"/>
<dbReference type="PROSITE" id="PS51009">
    <property type="entry name" value="CYTCII"/>
    <property type="match status" value="1"/>
</dbReference>
<dbReference type="EMBL" id="SWCJ01000005">
    <property type="protein sequence ID" value="TKB55327.1"/>
    <property type="molecule type" value="Genomic_DNA"/>
</dbReference>
<evidence type="ECO:0000256" key="4">
    <source>
        <dbReference type="ARBA" id="ARBA00022982"/>
    </source>
</evidence>
<dbReference type="Gene3D" id="1.20.120.10">
    <property type="entry name" value="Cytochrome c/b562"/>
    <property type="match status" value="1"/>
</dbReference>
<dbReference type="OrthoDB" id="5520910at2"/>
<reference evidence="9 10" key="1">
    <citation type="submission" date="2019-04" db="EMBL/GenBank/DDBJ databases">
        <authorList>
            <person name="Hwang J.C."/>
        </authorList>
    </citation>
    <scope>NUCLEOTIDE SEQUENCE [LARGE SCALE GENOMIC DNA]</scope>
    <source>
        <strain evidence="9 10">IMCC35002</strain>
    </source>
</reference>
<dbReference type="RefSeq" id="WP_136863084.1">
    <property type="nucleotide sequence ID" value="NZ_SWCJ01000005.1"/>
</dbReference>